<dbReference type="Pfam" id="PF20266">
    <property type="entry name" value="Mab-21_C"/>
    <property type="match status" value="1"/>
</dbReference>
<dbReference type="SMART" id="SM01265">
    <property type="entry name" value="Mab-21"/>
    <property type="match status" value="1"/>
</dbReference>
<dbReference type="AlphaFoldDB" id="A0A7R9H1D6"/>
<keyword evidence="2" id="KW-0472">Membrane</keyword>
<proteinExistence type="inferred from homology"/>
<sequence>MSLKVVARNTTRVCNLIFGLSWRLMASDHSRRQPVSYYPLANALVVLSSTAENGEIEVRISGGKHVSRDPFRMGYKKQCLHGLVGQHFRQQATWASRGEKILWRGTAAARRAIALPPNQAEGTFDTNRVVKEGSTDERTVRETDCHLVVAEARHGVKNKLARWQEKLPMLSPCSYSYYSPTSSSESSRPRFLHVTIVIIVLLLANALVVLSSTAEDGEIKVRISLTEAAQTRALPLPRHLPEAGEKDVYRRAGYLTWLGYNLRWPGYVTVRTYRKQPKLAHLLSLPRRTRYRWYQQTLSTGFESQLKSTRRRSQPPSWLESSIRIGADNTATGRGLIFNYPPIRCLHLYIANLLRDIDCDIIWIDTGLNPADEPSREVLRQLLEHETATAGIFNINDTPANLSLEPPPPLVTHGCLSRDRPLPPPIREYISGGGRILETDVGGGRRSKIRELETIYRTGYKEPHRNGADESSREHCSVRTAWLLPTSETLRHRRRGGARENHWRGGGCVRRAGADSHLGSPPSPPSSIPTALKAVAVSGGRENEHAQDAPVSLVPSLDGRVTMLVPPDMMAAQSKMLYQINKYYGERVQHRKVQIAKTIREVCKVVQDVLKEVEVQEPRFISSLTECNGRFEGLDVVSPGEFEVVLYLNQMGVFNFVDDGTLPGCAVLKLSDGRKRSMSLWVEFITASGYLSARKIRSRFQTLVAQACDKCAYRDVVKMIADTTEVKLRIRERYVVQITPAFKCSGVWPRSAAHWPIPHIPWPHPNLVAEVKTEGFDLLSKESVTLQGKQSAMEGKQSAMEGDAWVLSFTEAENRLLLGGCRRRCLSILKTLRDRHLDLPGNPVGAYHLKTLLLYECEKHPRELEWDEACLGDRINGILLQLISCLQCRRCPHYFLPNLDLFKGKSPSAMENAAKQVWRLTRELLTNTRSLEKL</sequence>
<evidence type="ECO:0000259" key="4">
    <source>
        <dbReference type="Pfam" id="PF20266"/>
    </source>
</evidence>
<dbReference type="FunFam" id="3.30.460.90:FF:000001">
    <property type="entry name" value="protein mab-21-like 2"/>
    <property type="match status" value="1"/>
</dbReference>
<accession>A0A7R9H1D6</accession>
<dbReference type="Gene3D" id="3.30.460.90">
    <property type="match status" value="1"/>
</dbReference>
<keyword evidence="2" id="KW-1133">Transmembrane helix</keyword>
<evidence type="ECO:0000313" key="5">
    <source>
        <dbReference type="EMBL" id="CAD7405245.1"/>
    </source>
</evidence>
<evidence type="ECO:0000256" key="1">
    <source>
        <dbReference type="ARBA" id="ARBA00008307"/>
    </source>
</evidence>
<name>A0A7R9H1D6_TIMCR</name>
<dbReference type="Gene3D" id="1.10.1410.40">
    <property type="match status" value="1"/>
</dbReference>
<evidence type="ECO:0000259" key="3">
    <source>
        <dbReference type="Pfam" id="PF03281"/>
    </source>
</evidence>
<evidence type="ECO:0008006" key="6">
    <source>
        <dbReference type="Google" id="ProtNLM"/>
    </source>
</evidence>
<dbReference type="FunFam" id="1.10.1410.40:FF:000002">
    <property type="entry name" value="protein mab-21-like 1"/>
    <property type="match status" value="1"/>
</dbReference>
<organism evidence="5">
    <name type="scientific">Timema cristinae</name>
    <name type="common">Walking stick</name>
    <dbReference type="NCBI Taxonomy" id="61476"/>
    <lineage>
        <taxon>Eukaryota</taxon>
        <taxon>Metazoa</taxon>
        <taxon>Ecdysozoa</taxon>
        <taxon>Arthropoda</taxon>
        <taxon>Hexapoda</taxon>
        <taxon>Insecta</taxon>
        <taxon>Pterygota</taxon>
        <taxon>Neoptera</taxon>
        <taxon>Polyneoptera</taxon>
        <taxon>Phasmatodea</taxon>
        <taxon>Timematodea</taxon>
        <taxon>Timematoidea</taxon>
        <taxon>Timematidae</taxon>
        <taxon>Timema</taxon>
    </lineage>
</organism>
<gene>
    <name evidence="5" type="ORF">TCEB3V08_LOCUS7899</name>
</gene>
<dbReference type="InterPro" id="IPR046903">
    <property type="entry name" value="Mab-21-like_nuc_Trfase"/>
</dbReference>
<protein>
    <recommendedName>
        <fullName evidence="6">Protein mab-21</fullName>
    </recommendedName>
</protein>
<evidence type="ECO:0000256" key="2">
    <source>
        <dbReference type="SAM" id="Phobius"/>
    </source>
</evidence>
<dbReference type="InterPro" id="IPR046906">
    <property type="entry name" value="Mab-21_HhH/H2TH-like"/>
</dbReference>
<dbReference type="EMBL" id="OC319394">
    <property type="protein sequence ID" value="CAD7405245.1"/>
    <property type="molecule type" value="Genomic_DNA"/>
</dbReference>
<feature type="domain" description="Mab-21-like HhH/H2TH-like" evidence="4">
    <location>
        <begin position="821"/>
        <end position="919"/>
    </location>
</feature>
<feature type="domain" description="Mab-21-like nucleotidyltransferase" evidence="3">
    <location>
        <begin position="631"/>
        <end position="818"/>
    </location>
</feature>
<dbReference type="PANTHER" id="PTHR10656:SF70">
    <property type="entry name" value="PROTEIN MAB-21-RELATED"/>
    <property type="match status" value="1"/>
</dbReference>
<dbReference type="Pfam" id="PF03281">
    <property type="entry name" value="Mab-21"/>
    <property type="match status" value="1"/>
</dbReference>
<feature type="transmembrane region" description="Helical" evidence="2">
    <location>
        <begin position="191"/>
        <end position="210"/>
    </location>
</feature>
<dbReference type="PANTHER" id="PTHR10656">
    <property type="entry name" value="CELL FATE DETERMINING PROTEIN MAB21-RELATED"/>
    <property type="match status" value="1"/>
</dbReference>
<comment type="similarity">
    <text evidence="1">Belongs to the mab-21 family.</text>
</comment>
<reference evidence="5" key="1">
    <citation type="submission" date="2020-11" db="EMBL/GenBank/DDBJ databases">
        <authorList>
            <person name="Tran Van P."/>
        </authorList>
    </citation>
    <scope>NUCLEOTIDE SEQUENCE</scope>
</reference>
<dbReference type="InterPro" id="IPR024810">
    <property type="entry name" value="MAB21L/cGLR"/>
</dbReference>
<keyword evidence="2" id="KW-0812">Transmembrane</keyword>